<organism evidence="9">
    <name type="scientific">marine sediment metagenome</name>
    <dbReference type="NCBI Taxonomy" id="412755"/>
    <lineage>
        <taxon>unclassified sequences</taxon>
        <taxon>metagenomes</taxon>
        <taxon>ecological metagenomes</taxon>
    </lineage>
</organism>
<dbReference type="GO" id="GO:0005524">
    <property type="term" value="F:ATP binding"/>
    <property type="evidence" value="ECO:0007669"/>
    <property type="project" value="UniProtKB-KW"/>
</dbReference>
<dbReference type="Gene3D" id="3.90.600.10">
    <property type="entry name" value="Phosphoribosylglycinamide synthetase, C-terminal domain"/>
    <property type="match status" value="1"/>
</dbReference>
<dbReference type="GO" id="GO:0004637">
    <property type="term" value="F:phosphoribosylamine-glycine ligase activity"/>
    <property type="evidence" value="ECO:0007669"/>
    <property type="project" value="InterPro"/>
</dbReference>
<feature type="domain" description="Phosphoribosylglycinamide synthetase C-domain" evidence="8">
    <location>
        <begin position="89"/>
        <end position="179"/>
    </location>
</feature>
<evidence type="ECO:0000259" key="8">
    <source>
        <dbReference type="SMART" id="SM01210"/>
    </source>
</evidence>
<reference evidence="9" key="1">
    <citation type="journal article" date="2014" name="Front. Microbiol.">
        <title>High frequency of phylogenetically diverse reductive dehalogenase-homologous genes in deep subseafloor sedimentary metagenomes.</title>
        <authorList>
            <person name="Kawai M."/>
            <person name="Futagami T."/>
            <person name="Toyoda A."/>
            <person name="Takaki Y."/>
            <person name="Nishi S."/>
            <person name="Hori S."/>
            <person name="Arai W."/>
            <person name="Tsubouchi T."/>
            <person name="Morono Y."/>
            <person name="Uchiyama I."/>
            <person name="Ito T."/>
            <person name="Fujiyama A."/>
            <person name="Inagaki F."/>
            <person name="Takami H."/>
        </authorList>
    </citation>
    <scope>NUCLEOTIDE SEQUENCE</scope>
    <source>
        <strain evidence="9">Expedition CK06-06</strain>
    </source>
</reference>
<evidence type="ECO:0000256" key="2">
    <source>
        <dbReference type="ARBA" id="ARBA00022741"/>
    </source>
</evidence>
<dbReference type="PANTHER" id="PTHR43472:SF1">
    <property type="entry name" value="PHOSPHORIBOSYLAMINE--GLYCINE LIGASE, CHLOROPLASTIC"/>
    <property type="match status" value="1"/>
</dbReference>
<sequence>WEFIQKVEERIIKPTITGLQRENIRYKGFIYFGLMNIDGDPYVVEYNVRMGDPEAEVVIPRLKTDLLDLFEAVANNRLSYKSVEIDDRTVSTVMLVSGGYPLNYEKGKKVKNLDKVRDSIVFHAGTKIQGNCVLTDGGRVFAVSSYGNNLKNALSKTYKNTELIDFEGKYYRKDIGFDL</sequence>
<evidence type="ECO:0000256" key="5">
    <source>
        <dbReference type="ARBA" id="ARBA00038345"/>
    </source>
</evidence>
<evidence type="ECO:0000256" key="1">
    <source>
        <dbReference type="ARBA" id="ARBA00022598"/>
    </source>
</evidence>
<proteinExistence type="inferred from homology"/>
<gene>
    <name evidence="9" type="ORF">S01H1_01248</name>
</gene>
<dbReference type="AlphaFoldDB" id="X0SCB8"/>
<dbReference type="InterPro" id="IPR020561">
    <property type="entry name" value="PRibGlycinamid_synth_ATP-grasp"/>
</dbReference>
<dbReference type="GO" id="GO:0009113">
    <property type="term" value="P:purine nucleobase biosynthetic process"/>
    <property type="evidence" value="ECO:0007669"/>
    <property type="project" value="InterPro"/>
</dbReference>
<evidence type="ECO:0000256" key="3">
    <source>
        <dbReference type="ARBA" id="ARBA00022755"/>
    </source>
</evidence>
<comment type="similarity">
    <text evidence="5">Belongs to the GARS family.</text>
</comment>
<dbReference type="SMART" id="SM01210">
    <property type="entry name" value="GARS_C"/>
    <property type="match status" value="1"/>
</dbReference>
<feature type="non-terminal residue" evidence="9">
    <location>
        <position position="1"/>
    </location>
</feature>
<evidence type="ECO:0000256" key="4">
    <source>
        <dbReference type="ARBA" id="ARBA00022840"/>
    </source>
</evidence>
<keyword evidence="2" id="KW-0547">Nucleotide-binding</keyword>
<dbReference type="InterPro" id="IPR011054">
    <property type="entry name" value="Rudment_hybrid_motif"/>
</dbReference>
<dbReference type="SMART" id="SM01209">
    <property type="entry name" value="GARS_A"/>
    <property type="match status" value="1"/>
</dbReference>
<comment type="caution">
    <text evidence="9">The sequence shown here is derived from an EMBL/GenBank/DDBJ whole genome shotgun (WGS) entry which is preliminary data.</text>
</comment>
<name>X0SCB8_9ZZZZ</name>
<dbReference type="SUPFAM" id="SSF56059">
    <property type="entry name" value="Glutathione synthetase ATP-binding domain-like"/>
    <property type="match status" value="1"/>
</dbReference>
<dbReference type="Pfam" id="PF01071">
    <property type="entry name" value="GARS_A"/>
    <property type="match status" value="1"/>
</dbReference>
<dbReference type="GO" id="GO:0006164">
    <property type="term" value="P:purine nucleotide biosynthetic process"/>
    <property type="evidence" value="ECO:0007669"/>
    <property type="project" value="UniProtKB-KW"/>
</dbReference>
<dbReference type="InterPro" id="IPR020560">
    <property type="entry name" value="PRibGlycinamide_synth_C-dom"/>
</dbReference>
<dbReference type="InterPro" id="IPR037123">
    <property type="entry name" value="PRibGlycinamide_synth_C_sf"/>
</dbReference>
<dbReference type="SUPFAM" id="SSF51246">
    <property type="entry name" value="Rudiment single hybrid motif"/>
    <property type="match status" value="1"/>
</dbReference>
<accession>X0SCB8</accession>
<dbReference type="Gene3D" id="3.30.470.20">
    <property type="entry name" value="ATP-grasp fold, B domain"/>
    <property type="match status" value="1"/>
</dbReference>
<dbReference type="EMBL" id="BARS01000526">
    <property type="protein sequence ID" value="GAF78669.1"/>
    <property type="molecule type" value="Genomic_DNA"/>
</dbReference>
<dbReference type="Pfam" id="PF02843">
    <property type="entry name" value="GARS_C"/>
    <property type="match status" value="1"/>
</dbReference>
<dbReference type="InterPro" id="IPR000115">
    <property type="entry name" value="PRibGlycinamide_synth"/>
</dbReference>
<keyword evidence="4" id="KW-0067">ATP-binding</keyword>
<evidence type="ECO:0000313" key="9">
    <source>
        <dbReference type="EMBL" id="GAF78669.1"/>
    </source>
</evidence>
<dbReference type="PANTHER" id="PTHR43472">
    <property type="entry name" value="PHOSPHORIBOSYLAMINE--GLYCINE LIGASE"/>
    <property type="match status" value="1"/>
</dbReference>
<evidence type="ECO:0000256" key="7">
    <source>
        <dbReference type="ARBA" id="ARBA00042864"/>
    </source>
</evidence>
<keyword evidence="1" id="KW-0436">Ligase</keyword>
<evidence type="ECO:0000256" key="6">
    <source>
        <dbReference type="ARBA" id="ARBA00042242"/>
    </source>
</evidence>
<protein>
    <recommendedName>
        <fullName evidence="6">Glycinamide ribonucleotide synthetase</fullName>
    </recommendedName>
    <alternativeName>
        <fullName evidence="7">Phosphoribosylglycinamide synthetase</fullName>
    </alternativeName>
</protein>
<keyword evidence="3" id="KW-0658">Purine biosynthesis</keyword>